<dbReference type="RefSeq" id="WP_147646267.1">
    <property type="nucleotide sequence ID" value="NZ_CP042806.1"/>
</dbReference>
<keyword evidence="3" id="KW-1185">Reference proteome</keyword>
<evidence type="ECO:0000313" key="3">
    <source>
        <dbReference type="Proteomes" id="UP000321820"/>
    </source>
</evidence>
<feature type="signal peptide" evidence="1">
    <location>
        <begin position="1"/>
        <end position="29"/>
    </location>
</feature>
<sequence length="415" mass="46167">MEALNKVSRLSAMKICLLALSMVSPSTRAQVTSSTLDDLVRERRWSELRIAASKDSNADFYNAVAAAVYNDSKAESLFKQVVQEAPTSEHAYEAYNWLANLYQKSGRYHSLVAIRQEQWKLFPGKEEVASQRKEDAPFMNLPDQENGPRAASVLRHDGHSLPAPATINGKHVEFFFDNGADLSCISENEAKRLGLTFSNSTGILGTMAQSVGFRMATAKRVTIGKMHFRNVSFAVFPDDQPPMSLVPMDHRGIIGLPLMVAIATFRWDAKGTLTIGEEPHEFVPERSNLIFDAGDHLVLQAKFQENPIWMSLDSGATTTDIYAPFARKFSDYLQQHGRAGKNEIIGLGGTESNDAIDVSELSFQVDGKNLTLSPAHIMTKRQDHRDWIFANAGKDLYMQTSGFVLDLYAMKLILK</sequence>
<dbReference type="AlphaFoldDB" id="A0A5B9E462"/>
<proteinExistence type="predicted"/>
<dbReference type="CDD" id="cd05483">
    <property type="entry name" value="retropepsin_like_bacteria"/>
    <property type="match status" value="1"/>
</dbReference>
<accession>A0A5B9E462</accession>
<dbReference type="SUPFAM" id="SSF50630">
    <property type="entry name" value="Acid proteases"/>
    <property type="match status" value="1"/>
</dbReference>
<dbReference type="Pfam" id="PF13650">
    <property type="entry name" value="Asp_protease_2"/>
    <property type="match status" value="1"/>
</dbReference>
<dbReference type="OrthoDB" id="110895at2"/>
<feature type="chain" id="PRO_5022679468" description="Peptidase A2 domain-containing protein" evidence="1">
    <location>
        <begin position="30"/>
        <end position="415"/>
    </location>
</feature>
<dbReference type="EMBL" id="CP042806">
    <property type="protein sequence ID" value="QEE27073.1"/>
    <property type="molecule type" value="Genomic_DNA"/>
</dbReference>
<organism evidence="2 3">
    <name type="scientific">Terriglobus albidus</name>
    <dbReference type="NCBI Taxonomy" id="1592106"/>
    <lineage>
        <taxon>Bacteria</taxon>
        <taxon>Pseudomonadati</taxon>
        <taxon>Acidobacteriota</taxon>
        <taxon>Terriglobia</taxon>
        <taxon>Terriglobales</taxon>
        <taxon>Acidobacteriaceae</taxon>
        <taxon>Terriglobus</taxon>
    </lineage>
</organism>
<dbReference type="InterPro" id="IPR021109">
    <property type="entry name" value="Peptidase_aspartic_dom_sf"/>
</dbReference>
<gene>
    <name evidence="2" type="ORF">FTW19_03025</name>
</gene>
<evidence type="ECO:0000256" key="1">
    <source>
        <dbReference type="SAM" id="SignalP"/>
    </source>
</evidence>
<dbReference type="Gene3D" id="1.25.40.10">
    <property type="entry name" value="Tetratricopeptide repeat domain"/>
    <property type="match status" value="1"/>
</dbReference>
<dbReference type="KEGG" id="talb:FTW19_03025"/>
<protein>
    <recommendedName>
        <fullName evidence="4">Peptidase A2 domain-containing protein</fullName>
    </recommendedName>
</protein>
<keyword evidence="1" id="KW-0732">Signal</keyword>
<dbReference type="InterPro" id="IPR034122">
    <property type="entry name" value="Retropepsin-like_bacterial"/>
</dbReference>
<dbReference type="InterPro" id="IPR011990">
    <property type="entry name" value="TPR-like_helical_dom_sf"/>
</dbReference>
<dbReference type="Proteomes" id="UP000321820">
    <property type="component" value="Chromosome"/>
</dbReference>
<evidence type="ECO:0000313" key="2">
    <source>
        <dbReference type="EMBL" id="QEE27073.1"/>
    </source>
</evidence>
<dbReference type="Gene3D" id="2.40.70.10">
    <property type="entry name" value="Acid Proteases"/>
    <property type="match status" value="1"/>
</dbReference>
<reference evidence="2 3" key="1">
    <citation type="submission" date="2019-08" db="EMBL/GenBank/DDBJ databases">
        <title>Complete genome sequence of Terriglobus albidus strain ORNL.</title>
        <authorList>
            <person name="Podar M."/>
        </authorList>
    </citation>
    <scope>NUCLEOTIDE SEQUENCE [LARGE SCALE GENOMIC DNA]</scope>
    <source>
        <strain evidence="2 3">ORNL</strain>
    </source>
</reference>
<evidence type="ECO:0008006" key="4">
    <source>
        <dbReference type="Google" id="ProtNLM"/>
    </source>
</evidence>
<name>A0A5B9E462_9BACT</name>